<dbReference type="GO" id="GO:0005615">
    <property type="term" value="C:extracellular space"/>
    <property type="evidence" value="ECO:0007669"/>
    <property type="project" value="TreeGrafter"/>
</dbReference>
<dbReference type="PRINTS" id="PR00422">
    <property type="entry name" value="TRANSFERRIN"/>
</dbReference>
<evidence type="ECO:0000313" key="2">
    <source>
        <dbReference type="EMBL" id="CAH2101400.1"/>
    </source>
</evidence>
<evidence type="ECO:0000313" key="3">
    <source>
        <dbReference type="Proteomes" id="UP001153954"/>
    </source>
</evidence>
<sequence length="697" mass="78061">MEIQVRFCIVEGKGPFKRGATFCPILDAENSGIECVLGTDQLDCLRRITKTTVDFGVFSPEDLIAAQWANIDVLVTHELRNRHRPFERSVVAVVNNRILPDIESSLEAVLRNSTLCHPGVGVNTLRPLSDTLSGYLESLVIPRTCDPELTLTENKLKAVAQFFNKACKAGPWVPDRDGDMELKQKYRSLCAACASVDCSAEDKYWGPAGALQCLAEGAGDAMWGDLDDVLAYFEINSTTSTSMSTNHFSFLCRDGSWRPLNGPPCTWLQRPWPVVIAKRKAAKDVSDLISSLKEEDLFRTDWRGALSALLELRQAPTPLNSNKVPLDYLASAEGFREAYSQNGCDPPRHITLCTTSLLERNKCEWMSEAAAVYGVKPPLQCVIKDNDRDCLRAVQRGESDVSVANGDLLASAVRDHNLHPILFEVTPIVEKMDTVMAYVRSDDRLNKMADLRGKRAFFPRFDGISWHSVMNYIKEKEKLNCYEALNYFSEICTSGVEKYNISSVLRKKFSCNVGSDEASGLKALIEGTTDVAFISIQTFNMYLNKQIMEPWVNSDVQIVPICPEENEKYCYIAWANIGHIFASKTISPMRRHEIITVFTKLDQLFGKHSPFHSVMFTLYGKYNHQPDVLFHNNTKILATENILGMHPYGSMPLNFERAILNNTAICQISDLAPSAAYKMASSFLILLPSLLAYIIYS</sequence>
<evidence type="ECO:0000259" key="1">
    <source>
        <dbReference type="PROSITE" id="PS51408"/>
    </source>
</evidence>
<protein>
    <recommendedName>
        <fullName evidence="1">Transferrin-like domain-containing protein</fullName>
    </recommendedName>
</protein>
<proteinExistence type="predicted"/>
<dbReference type="GO" id="GO:0005886">
    <property type="term" value="C:plasma membrane"/>
    <property type="evidence" value="ECO:0007669"/>
    <property type="project" value="TreeGrafter"/>
</dbReference>
<dbReference type="Pfam" id="PF00405">
    <property type="entry name" value="Transferrin"/>
    <property type="match status" value="2"/>
</dbReference>
<dbReference type="EMBL" id="CAKOGL010000023">
    <property type="protein sequence ID" value="CAH2101400.1"/>
    <property type="molecule type" value="Genomic_DNA"/>
</dbReference>
<dbReference type="PANTHER" id="PTHR11485:SF54">
    <property type="entry name" value="TRANSFERRIN"/>
    <property type="match status" value="1"/>
</dbReference>
<dbReference type="GO" id="GO:0006826">
    <property type="term" value="P:iron ion transport"/>
    <property type="evidence" value="ECO:0007669"/>
    <property type="project" value="TreeGrafter"/>
</dbReference>
<keyword evidence="3" id="KW-1185">Reference proteome</keyword>
<feature type="domain" description="Transferrin-like" evidence="1">
    <location>
        <begin position="350"/>
        <end position="656"/>
    </location>
</feature>
<dbReference type="SMART" id="SM00094">
    <property type="entry name" value="TR_FER"/>
    <property type="match status" value="1"/>
</dbReference>
<dbReference type="Proteomes" id="UP001153954">
    <property type="component" value="Unassembled WGS sequence"/>
</dbReference>
<dbReference type="PANTHER" id="PTHR11485">
    <property type="entry name" value="TRANSFERRIN"/>
    <property type="match status" value="1"/>
</dbReference>
<dbReference type="GO" id="GO:0005769">
    <property type="term" value="C:early endosome"/>
    <property type="evidence" value="ECO:0007669"/>
    <property type="project" value="TreeGrafter"/>
</dbReference>
<reference evidence="2" key="1">
    <citation type="submission" date="2022-03" db="EMBL/GenBank/DDBJ databases">
        <authorList>
            <person name="Tunstrom K."/>
        </authorList>
    </citation>
    <scope>NUCLEOTIDE SEQUENCE</scope>
</reference>
<dbReference type="Gene3D" id="3.40.190.10">
    <property type="entry name" value="Periplasmic binding protein-like II"/>
    <property type="match status" value="3"/>
</dbReference>
<organism evidence="2 3">
    <name type="scientific">Euphydryas editha</name>
    <name type="common">Edith's checkerspot</name>
    <dbReference type="NCBI Taxonomy" id="104508"/>
    <lineage>
        <taxon>Eukaryota</taxon>
        <taxon>Metazoa</taxon>
        <taxon>Ecdysozoa</taxon>
        <taxon>Arthropoda</taxon>
        <taxon>Hexapoda</taxon>
        <taxon>Insecta</taxon>
        <taxon>Pterygota</taxon>
        <taxon>Neoptera</taxon>
        <taxon>Endopterygota</taxon>
        <taxon>Lepidoptera</taxon>
        <taxon>Glossata</taxon>
        <taxon>Ditrysia</taxon>
        <taxon>Papilionoidea</taxon>
        <taxon>Nymphalidae</taxon>
        <taxon>Nymphalinae</taxon>
        <taxon>Euphydryas</taxon>
    </lineage>
</organism>
<gene>
    <name evidence="2" type="ORF">EEDITHA_LOCUS16162</name>
</gene>
<dbReference type="AlphaFoldDB" id="A0AAU9UU06"/>
<dbReference type="SUPFAM" id="SSF53850">
    <property type="entry name" value="Periplasmic binding protein-like II"/>
    <property type="match status" value="2"/>
</dbReference>
<name>A0AAU9UU06_EUPED</name>
<dbReference type="InterPro" id="IPR001156">
    <property type="entry name" value="Transferrin-like_dom"/>
</dbReference>
<dbReference type="GO" id="GO:0055037">
    <property type="term" value="C:recycling endosome"/>
    <property type="evidence" value="ECO:0007669"/>
    <property type="project" value="TreeGrafter"/>
</dbReference>
<accession>A0AAU9UU06</accession>
<dbReference type="PROSITE" id="PS51408">
    <property type="entry name" value="TRANSFERRIN_LIKE_4"/>
    <property type="match status" value="2"/>
</dbReference>
<comment type="caution">
    <text evidence="2">The sequence shown here is derived from an EMBL/GenBank/DDBJ whole genome shotgun (WGS) entry which is preliminary data.</text>
</comment>
<feature type="domain" description="Transferrin-like" evidence="1">
    <location>
        <begin position="1"/>
        <end position="337"/>
    </location>
</feature>
<dbReference type="CDD" id="cd13529">
    <property type="entry name" value="PBP2_transferrin"/>
    <property type="match status" value="1"/>
</dbReference>